<dbReference type="SUPFAM" id="SSF52540">
    <property type="entry name" value="P-loop containing nucleoside triphosphate hydrolases"/>
    <property type="match status" value="1"/>
</dbReference>
<organism evidence="2 3">
    <name type="scientific">Selenomonas ruminantium</name>
    <dbReference type="NCBI Taxonomy" id="971"/>
    <lineage>
        <taxon>Bacteria</taxon>
        <taxon>Bacillati</taxon>
        <taxon>Bacillota</taxon>
        <taxon>Negativicutes</taxon>
        <taxon>Selenomonadales</taxon>
        <taxon>Selenomonadaceae</taxon>
        <taxon>Selenomonas</taxon>
    </lineage>
</organism>
<proteinExistence type="predicted"/>
<dbReference type="InterPro" id="IPR027417">
    <property type="entry name" value="P-loop_NTPase"/>
</dbReference>
<evidence type="ECO:0000313" key="3">
    <source>
        <dbReference type="Proteomes" id="UP000184263"/>
    </source>
</evidence>
<sequence>MKRDGESEEVILANGIFCDALNLAVCHPILTRRVKFGFDADSNTVFIKDTDVEPELYTDVLKALNAVNLQELNSLQETLVENDYHPLDRNDTPGFLKVLIRQLSSDSLYSDNGVPDDWKQHNRFLLYNAPCFIIRKRQDGTVRAIEKITEAIESGVEIPKTLIDLVSGGKADVPPEEKEYSIEEQLAMVGGESVDVLLSKEANREQLEIAQRIENYNAVLVQGPPGTGKTHTIANLLGHFIAQGKSVLVTSHTTKALDVLKDKIAPGLQSLCVSLLDDSNKDMETSVEGITSFMSQYSSSSIKKEMETIGEERKSIIAGLANVRKRIFMSIQKECASITYQGESLTPTEAAKYVAMNQEKLDYIPGTVKVDSALPLTYDELVELYRSNEIITDTDATELSYDLPSPDELLTVTEFEELCRQLANVEAHIESINRGGKLCVKASVEQQSIQFQLFGRGFSIDYPNKESLKALKDYCSQYGEIKPWQQAVVVDGKAGGGFRNRWESLIQQINVTNDLSARLAGKGLGKSVVFAEGIFADDLLEPLKEAKGYFDENGKLPFMFSILHKTCDKALKSVRVSGKVPSSSEDCELAILTIELRAARNICNNFWNELLVPYGVSEFNMLGPQPERAASQYTNSISRYLNWTITDYAAFSKLLKNVGFPEYDVCGISELDSDQTALTKRLKAIDETILLCCDVCMDVWSLAEYKEKLEQLSQIVTKDNRVNSDILQNIYHAITARDIERYGSSLGQLVTVYDKYNVLFKRNDYLKRLRPYAPDWAEAINTHEGIHGESLVRSDIMDAWKWRQLSMLIEEITLTPLSEYQAESRRLSKAYRKITAEYAEKSGWYRLLLKTEADLDLQQALQGWRALVKKIGKGTGKRAPKLKAEARKLIGKCQNAVPAWIMPIHKAMENLNPAKNIFDVVIVDEASQSDISSLAILYMGKKLIIVGDDKQVSPMAVYNGPLVKTTF</sequence>
<dbReference type="PANTHER" id="PTHR43788:SF8">
    <property type="entry name" value="DNA-BINDING PROTEIN SMUBP-2"/>
    <property type="match status" value="1"/>
</dbReference>
<reference evidence="2 3" key="1">
    <citation type="submission" date="2016-11" db="EMBL/GenBank/DDBJ databases">
        <authorList>
            <person name="Jaros S."/>
            <person name="Januszkiewicz K."/>
            <person name="Wedrychowicz H."/>
        </authorList>
    </citation>
    <scope>NUCLEOTIDE SEQUENCE [LARGE SCALE GENOMIC DNA]</scope>
    <source>
        <strain evidence="2 3">HD4</strain>
    </source>
</reference>
<name>A0A1M6Y2I9_SELRU</name>
<feature type="domain" description="DNA2/NAM7 helicase helicase" evidence="1">
    <location>
        <begin position="906"/>
        <end position="955"/>
    </location>
</feature>
<dbReference type="InterPro" id="IPR050534">
    <property type="entry name" value="Coronavir_polyprotein_1ab"/>
</dbReference>
<dbReference type="Gene3D" id="3.40.50.300">
    <property type="entry name" value="P-loop containing nucleotide triphosphate hydrolases"/>
    <property type="match status" value="2"/>
</dbReference>
<feature type="domain" description="DNA2/NAM7 helicase helicase" evidence="1">
    <location>
        <begin position="203"/>
        <end position="320"/>
    </location>
</feature>
<evidence type="ECO:0000313" key="2">
    <source>
        <dbReference type="EMBL" id="SHL12374.1"/>
    </source>
</evidence>
<dbReference type="Proteomes" id="UP000184263">
    <property type="component" value="Unassembled WGS sequence"/>
</dbReference>
<dbReference type="Pfam" id="PF13086">
    <property type="entry name" value="AAA_11"/>
    <property type="match status" value="2"/>
</dbReference>
<protein>
    <submittedName>
        <fullName evidence="2">AAA domain-containing protein</fullName>
    </submittedName>
</protein>
<evidence type="ECO:0000259" key="1">
    <source>
        <dbReference type="Pfam" id="PF13086"/>
    </source>
</evidence>
<accession>A0A1M6Y2I9</accession>
<dbReference type="AlphaFoldDB" id="A0A1M6Y2I9"/>
<gene>
    <name evidence="2" type="ORF">SAMN05216582_1541</name>
</gene>
<dbReference type="RefSeq" id="WP_073093055.1">
    <property type="nucleotide sequence ID" value="NZ_FRBC01000054.1"/>
</dbReference>
<dbReference type="EMBL" id="FRBC01000054">
    <property type="protein sequence ID" value="SHL12374.1"/>
    <property type="molecule type" value="Genomic_DNA"/>
</dbReference>
<dbReference type="InterPro" id="IPR041677">
    <property type="entry name" value="DNA2/NAM7_AAA_11"/>
</dbReference>
<dbReference type="GO" id="GO:0043139">
    <property type="term" value="F:5'-3' DNA helicase activity"/>
    <property type="evidence" value="ECO:0007669"/>
    <property type="project" value="TreeGrafter"/>
</dbReference>
<dbReference type="PANTHER" id="PTHR43788">
    <property type="entry name" value="DNA2/NAM7 HELICASE FAMILY MEMBER"/>
    <property type="match status" value="1"/>
</dbReference>
<dbReference type="OrthoDB" id="9757917at2"/>